<dbReference type="Gene3D" id="1.10.530.10">
    <property type="match status" value="1"/>
</dbReference>
<evidence type="ECO:0000313" key="5">
    <source>
        <dbReference type="EMBL" id="RFU32374.1"/>
    </source>
</evidence>
<feature type="non-terminal residue" evidence="5">
    <location>
        <position position="1074"/>
    </location>
</feature>
<feature type="non-terminal residue" evidence="5">
    <location>
        <position position="1"/>
    </location>
</feature>
<proteinExistence type="predicted"/>
<feature type="domain" description="Transglycosylase SLT" evidence="3">
    <location>
        <begin position="921"/>
        <end position="1034"/>
    </location>
</feature>
<dbReference type="EC" id="3.2.1.21" evidence="5"/>
<dbReference type="STRING" id="5539.A0A3E2HG32"/>
<protein>
    <submittedName>
        <fullName evidence="5">Beta-glucosidase/Glucan 1,3-beta-glucosidase/Glucan endo-1,3-beta-D-glucosidase</fullName>
        <ecNumber evidence="5">3.2.1.21</ecNumber>
        <ecNumber evidence="5">3.2.1.39</ecNumber>
        <ecNumber evidence="5">3.2.1.58</ecNumber>
    </submittedName>
</protein>
<dbReference type="GO" id="GO:0004650">
    <property type="term" value="F:polygalacturonase activity"/>
    <property type="evidence" value="ECO:0007669"/>
    <property type="project" value="InterPro"/>
</dbReference>
<reference evidence="5 6" key="1">
    <citation type="submission" date="2018-05" db="EMBL/GenBank/DDBJ databases">
        <title>Draft genome sequence of Scytalidium lignicola DSM 105466, a ubiquitous saprotrophic fungus.</title>
        <authorList>
            <person name="Buettner E."/>
            <person name="Gebauer A.M."/>
            <person name="Hofrichter M."/>
            <person name="Liers C."/>
            <person name="Kellner H."/>
        </authorList>
    </citation>
    <scope>NUCLEOTIDE SEQUENCE [LARGE SCALE GENOMIC DNA]</scope>
    <source>
        <strain evidence="5 6">DSM 105466</strain>
    </source>
</reference>
<dbReference type="Pfam" id="PF12708">
    <property type="entry name" value="Pect-lyase_RHGA_epim"/>
    <property type="match status" value="2"/>
</dbReference>
<dbReference type="EC" id="3.2.1.39" evidence="5"/>
<dbReference type="InterPro" id="IPR008258">
    <property type="entry name" value="Transglycosylase_SLT_dom_1"/>
</dbReference>
<evidence type="ECO:0000259" key="4">
    <source>
        <dbReference type="Pfam" id="PF12708"/>
    </source>
</evidence>
<feature type="chain" id="PRO_5017771201" evidence="2">
    <location>
        <begin position="21"/>
        <end position="1074"/>
    </location>
</feature>
<accession>A0A3E2HG32</accession>
<dbReference type="FunFam" id="2.160.20.10:FF:000043">
    <property type="entry name" value="Exo-beta-1,3-glucanase, putative"/>
    <property type="match status" value="1"/>
</dbReference>
<dbReference type="PANTHER" id="PTHR33928">
    <property type="entry name" value="POLYGALACTURONASE QRT3"/>
    <property type="match status" value="1"/>
</dbReference>
<keyword evidence="5" id="KW-0378">Hydrolase</keyword>
<dbReference type="Pfam" id="PF01464">
    <property type="entry name" value="SLT"/>
    <property type="match status" value="1"/>
</dbReference>
<feature type="compositionally biased region" description="Pro residues" evidence="1">
    <location>
        <begin position="833"/>
        <end position="845"/>
    </location>
</feature>
<dbReference type="InterPro" id="IPR039279">
    <property type="entry name" value="QRT3-like"/>
</dbReference>
<keyword evidence="6" id="KW-1185">Reference proteome</keyword>
<dbReference type="InterPro" id="IPR024535">
    <property type="entry name" value="RHGA/B-epi-like_pectate_lyase"/>
</dbReference>
<keyword evidence="5" id="KW-0326">Glycosidase</keyword>
<feature type="domain" description="Rhamnogalacturonase A/B/Epimerase-like pectate lyase" evidence="4">
    <location>
        <begin position="476"/>
        <end position="538"/>
    </location>
</feature>
<dbReference type="FunFam" id="2.160.20.10:FF:000049">
    <property type="entry name" value="Putative exo-beta-1,3-glucanase"/>
    <property type="match status" value="1"/>
</dbReference>
<feature type="signal peptide" evidence="2">
    <location>
        <begin position="1"/>
        <end position="20"/>
    </location>
</feature>
<comment type="caution">
    <text evidence="5">The sequence shown here is derived from an EMBL/GenBank/DDBJ whole genome shotgun (WGS) entry which is preliminary data.</text>
</comment>
<dbReference type="EMBL" id="NCSJ02000056">
    <property type="protein sequence ID" value="RFU32374.1"/>
    <property type="molecule type" value="Genomic_DNA"/>
</dbReference>
<feature type="domain" description="Rhamnogalacturonase A/B/Epimerase-like pectate lyase" evidence="4">
    <location>
        <begin position="127"/>
        <end position="348"/>
    </location>
</feature>
<keyword evidence="2" id="KW-0732">Signal</keyword>
<feature type="region of interest" description="Disordered" evidence="1">
    <location>
        <begin position="829"/>
        <end position="851"/>
    </location>
</feature>
<dbReference type="CDD" id="cd23668">
    <property type="entry name" value="GH55_beta13glucanase-like"/>
    <property type="match status" value="1"/>
</dbReference>
<dbReference type="Gene3D" id="2.160.20.10">
    <property type="entry name" value="Single-stranded right-handed beta-helix, Pectin lyase-like"/>
    <property type="match status" value="2"/>
</dbReference>
<evidence type="ECO:0000259" key="3">
    <source>
        <dbReference type="Pfam" id="PF01464"/>
    </source>
</evidence>
<dbReference type="InterPro" id="IPR023346">
    <property type="entry name" value="Lysozyme-like_dom_sf"/>
</dbReference>
<organism evidence="5 6">
    <name type="scientific">Scytalidium lignicola</name>
    <name type="common">Hyphomycete</name>
    <dbReference type="NCBI Taxonomy" id="5539"/>
    <lineage>
        <taxon>Eukaryota</taxon>
        <taxon>Fungi</taxon>
        <taxon>Dikarya</taxon>
        <taxon>Ascomycota</taxon>
        <taxon>Pezizomycotina</taxon>
        <taxon>Leotiomycetes</taxon>
        <taxon>Leotiomycetes incertae sedis</taxon>
        <taxon>Scytalidium</taxon>
    </lineage>
</organism>
<dbReference type="SUPFAM" id="SSF53955">
    <property type="entry name" value="Lysozyme-like"/>
    <property type="match status" value="1"/>
</dbReference>
<gene>
    <name evidence="5" type="ORF">B7463_g3984</name>
</gene>
<dbReference type="InterPro" id="IPR011050">
    <property type="entry name" value="Pectin_lyase_fold/virulence"/>
</dbReference>
<dbReference type="InterPro" id="IPR012334">
    <property type="entry name" value="Pectin_lyas_fold"/>
</dbReference>
<dbReference type="OMA" id="GDCQANA"/>
<dbReference type="AlphaFoldDB" id="A0A3E2HG32"/>
<dbReference type="PANTHER" id="PTHR33928:SF2">
    <property type="entry name" value="PECTATE LYASE SUPERFAMILY PROTEIN DOMAIN-CONTAINING PROTEIN-RELATED"/>
    <property type="match status" value="1"/>
</dbReference>
<evidence type="ECO:0000256" key="2">
    <source>
        <dbReference type="SAM" id="SignalP"/>
    </source>
</evidence>
<name>A0A3E2HG32_SCYLI</name>
<evidence type="ECO:0000256" key="1">
    <source>
        <dbReference type="SAM" id="MobiDB-lite"/>
    </source>
</evidence>
<dbReference type="GO" id="GO:0004338">
    <property type="term" value="F:glucan exo-1,3-beta-glucosidase activity"/>
    <property type="evidence" value="ECO:0007669"/>
    <property type="project" value="UniProtKB-EC"/>
</dbReference>
<dbReference type="OrthoDB" id="1046782at2759"/>
<sequence length="1074" mass="114057">MTRLNFLLNTVISLPLLAAAAVPADIHLQAFTNYSSFDILKWVPSRDYVPHKSGIPFTIKNETAQPWVHLAHVKNHGNTTNPEKHQKRQACSGPTQDNPSTFWYESIVHDGESSFMESSYKANYKVFRNVVTDFQADNTGTTDASAAIQRAINAGASNGPARTSNSMGTTSQPAIVYLPAGTYLMEGSLQLYVGTVIIGDALNPPTLKASSNFPNDHIIYGKDPNQGGTVNFYMGIKNIGIDSTSVSTTKAIALLDWTVSQATQLTNIVFNMPDFSDHVGITTQYDSNSNIILNDLTFFGGSIGIELSGQQWILKGITINGANTGIKAGAFQIVCLKCSFENGAVGIDASGVSGSLTMIDSTGNSLGTMVTSTNSGGSAQNSIILDNVQNTNSGGTVTLNGKVVLSGNVVNTWVHGNLYSSGATSPQNDQGLMVTTPRTSALLDSNFDYFTMVPPTYSQYSANQFVNIKQVSGLQVMGDGVTDDTANINAILRQYAGCKIIYFPAGTYIVTGTVFVPAGSIIVGDAYASAISAVGSQFYNPDAPGTMFQVGNVGDVGVAQISDMVFTVADVLQGCKLVEVNIAGSTPGDVGFWNSHFRIGGAAGSKVQTNCAGTPDTCKAAWGLLHLTNTSSVYIENMWGWTADHDLDGGNPQNIATGRGMLIEATQGTWLVGTAMEHHTLYQYNFEYAQNVFSGFQQSETPYWQGVGGPDLDPAPWTDNLIDSDPNFSNCAAGDADCRMAFFERIRGSYNLFLYGGCVWAFFNGGVGHSCTGDCQANAVRILSSAGSVYMYGTNVKSITNIIVENTVDAATESANNGGWGGVVAAYVHTGGTPPPPPPPPPPNNGPAVTGTGLNWYNPSFTVGNSGYQDPQYYYCFGGPASNFPPFANWMNFQDMFDLNQQTSMALEESGPIQGDIYNAIVEISQNSKVDARLILAIIMQESTGDVYVGCTNNGVENCGLMQAYAGSVSFDPNNAQGSITQMVKDGTQGTSQGGGLVQWFNDQNVGASTNGNPYEVARGYNSGSINYNDLSDAQGATASYVSDIANRVQGWNAQALKFKGKDAVDGSVAYQES</sequence>
<dbReference type="EC" id="3.2.1.58" evidence="5"/>
<dbReference type="GO" id="GO:0042973">
    <property type="term" value="F:glucan endo-1,3-beta-D-glucosidase activity"/>
    <property type="evidence" value="ECO:0007669"/>
    <property type="project" value="UniProtKB-EC"/>
</dbReference>
<evidence type="ECO:0000313" key="6">
    <source>
        <dbReference type="Proteomes" id="UP000258309"/>
    </source>
</evidence>
<dbReference type="SUPFAM" id="SSF51126">
    <property type="entry name" value="Pectin lyase-like"/>
    <property type="match status" value="2"/>
</dbReference>
<dbReference type="Proteomes" id="UP000258309">
    <property type="component" value="Unassembled WGS sequence"/>
</dbReference>